<protein>
    <submittedName>
        <fullName evidence="2">EpsG family protein</fullName>
    </submittedName>
</protein>
<feature type="transmembrane region" description="Helical" evidence="1">
    <location>
        <begin position="198"/>
        <end position="215"/>
    </location>
</feature>
<name>A0AAW6B2Z1_9BACL</name>
<feature type="transmembrane region" description="Helical" evidence="1">
    <location>
        <begin position="98"/>
        <end position="117"/>
    </location>
</feature>
<proteinExistence type="predicted"/>
<dbReference type="Pfam" id="PF14897">
    <property type="entry name" value="EpsG"/>
    <property type="match status" value="1"/>
</dbReference>
<keyword evidence="1" id="KW-1133">Transmembrane helix</keyword>
<reference evidence="2" key="1">
    <citation type="submission" date="2023-08" db="EMBL/GenBank/DDBJ databases">
        <title>Dental plaque isolates bound by oral lectin ZG16B.</title>
        <authorList>
            <person name="Ghosh S."/>
        </authorList>
    </citation>
    <scope>NUCLEOTIDE SEQUENCE</scope>
    <source>
        <strain evidence="2">DP3_5B</strain>
    </source>
</reference>
<dbReference type="RefSeq" id="WP_271987378.1">
    <property type="nucleotide sequence ID" value="NZ_JAQMFS010000058.1"/>
</dbReference>
<organism evidence="2 3">
    <name type="scientific">Gemella haemolysans</name>
    <dbReference type="NCBI Taxonomy" id="1379"/>
    <lineage>
        <taxon>Bacteria</taxon>
        <taxon>Bacillati</taxon>
        <taxon>Bacillota</taxon>
        <taxon>Bacilli</taxon>
        <taxon>Bacillales</taxon>
        <taxon>Gemellaceae</taxon>
        <taxon>Gemella</taxon>
    </lineage>
</organism>
<dbReference type="InterPro" id="IPR049458">
    <property type="entry name" value="EpsG-like"/>
</dbReference>
<feature type="transmembrane region" description="Helical" evidence="1">
    <location>
        <begin position="123"/>
        <end position="139"/>
    </location>
</feature>
<evidence type="ECO:0000256" key="1">
    <source>
        <dbReference type="SAM" id="Phobius"/>
    </source>
</evidence>
<keyword evidence="1" id="KW-0472">Membrane</keyword>
<feature type="transmembrane region" description="Helical" evidence="1">
    <location>
        <begin position="6"/>
        <end position="21"/>
    </location>
</feature>
<dbReference type="EMBL" id="JAQMFS010000058">
    <property type="protein sequence ID" value="MDB6186134.1"/>
    <property type="molecule type" value="Genomic_DNA"/>
</dbReference>
<sequence length="368" mass="43408">MLLYIFIFVYLVGLSTIYTYFEEKKDEIKLLTIPTFILFLVVAGFRNSSVGGDLNFYVSVFKDNSLQIPELLNIFNSRFEIGYIILNNLLRSISENYTILLFSFSIITLYIWFYVFWNYSKNIYISLLIYFSSLGMLLYSFSNIRQGLAISIGLLGFHYFVKEKYIKGILCILIAPLFHITGIICILFLVLRKIHLSLKVFVVVLLGLILTFPLLKNFSEFFVNIFPQYISYLESSWFLDSYKLAPIVLSIVYLILFVIGEIILKNSELTESEEYIRMLFFCYLIFTITTMQTSLLSRFAHYFSPFASLYVPIFLHKVTDKRIKWIIFYFIVIVYALFLLVIVYYKVEWYNVVPYRSVIIDWLIGKEL</sequence>
<dbReference type="Proteomes" id="UP001212217">
    <property type="component" value="Unassembled WGS sequence"/>
</dbReference>
<evidence type="ECO:0000313" key="3">
    <source>
        <dbReference type="Proteomes" id="UP001212217"/>
    </source>
</evidence>
<feature type="transmembrane region" description="Helical" evidence="1">
    <location>
        <begin position="244"/>
        <end position="264"/>
    </location>
</feature>
<feature type="transmembrane region" description="Helical" evidence="1">
    <location>
        <begin position="327"/>
        <end position="345"/>
    </location>
</feature>
<accession>A0AAW6B2Z1</accession>
<feature type="transmembrane region" description="Helical" evidence="1">
    <location>
        <begin position="28"/>
        <end position="46"/>
    </location>
</feature>
<comment type="caution">
    <text evidence="2">The sequence shown here is derived from an EMBL/GenBank/DDBJ whole genome shotgun (WGS) entry which is preliminary data.</text>
</comment>
<feature type="transmembrane region" description="Helical" evidence="1">
    <location>
        <begin position="167"/>
        <end position="191"/>
    </location>
</feature>
<evidence type="ECO:0000313" key="2">
    <source>
        <dbReference type="EMBL" id="MDB6186134.1"/>
    </source>
</evidence>
<dbReference type="AlphaFoldDB" id="A0AAW6B2Z1"/>
<keyword evidence="1" id="KW-0812">Transmembrane</keyword>
<gene>
    <name evidence="2" type="ORF">PNO30_04960</name>
</gene>
<feature type="transmembrane region" description="Helical" evidence="1">
    <location>
        <begin position="276"/>
        <end position="293"/>
    </location>
</feature>